<sequence>MYSKIQYISSGTTAEEQLENITAVLKKGIDWIQLRFKTEESQSIRQLAQQVKQLQTSYSFTYIINDHIDIAQAVGADGVHLGLQDDSIEVARAALGNKKIIGGTANTLDDVLQRISEGCDYIGVGPLRFTATKQNLSPTLGFEGYQQLVDRLKEIPTPPLFAIGGVRLADIDPLADIGIYGVAMSKELNNLNPELKLKK</sequence>
<dbReference type="RefSeq" id="WP_202103065.1">
    <property type="nucleotide sequence ID" value="NZ_JAERTY010000005.1"/>
</dbReference>
<comment type="pathway">
    <text evidence="1 9 11">Cofactor biosynthesis; thiamine diphosphate biosynthesis; thiamine phosphate from 4-amino-2-methyl-5-diphosphomethylpyrimidine and 4-methyl-5-(2-phosphoethyl)-thiazole: step 1/1.</text>
</comment>
<dbReference type="PANTHER" id="PTHR20857">
    <property type="entry name" value="THIAMINE-PHOSPHATE PYROPHOSPHORYLASE"/>
    <property type="match status" value="1"/>
</dbReference>
<feature type="binding site" evidence="9">
    <location>
        <position position="66"/>
    </location>
    <ligand>
        <name>Mg(2+)</name>
        <dbReference type="ChEBI" id="CHEBI:18420"/>
    </ligand>
</feature>
<organism evidence="13 14">
    <name type="scientific">Sphingobacterium faecale</name>
    <dbReference type="NCBI Taxonomy" id="2803775"/>
    <lineage>
        <taxon>Bacteria</taxon>
        <taxon>Pseudomonadati</taxon>
        <taxon>Bacteroidota</taxon>
        <taxon>Sphingobacteriia</taxon>
        <taxon>Sphingobacteriales</taxon>
        <taxon>Sphingobacteriaceae</taxon>
        <taxon>Sphingobacterium</taxon>
    </lineage>
</organism>
<comment type="caution">
    <text evidence="13">The sequence shown here is derived from an EMBL/GenBank/DDBJ whole genome shotgun (WGS) entry which is preliminary data.</text>
</comment>
<keyword evidence="14" id="KW-1185">Reference proteome</keyword>
<protein>
    <recommendedName>
        <fullName evidence="9">Thiamine-phosphate synthase</fullName>
        <shortName evidence="9">TP synthase</shortName>
        <shortName evidence="9">TPS</shortName>
        <ecNumber evidence="9">2.5.1.3</ecNumber>
    </recommendedName>
    <alternativeName>
        <fullName evidence="9">Thiamine-phosphate pyrophosphorylase</fullName>
        <shortName evidence="9">TMP pyrophosphorylase</shortName>
        <shortName evidence="9">TMP-PPase</shortName>
    </alternativeName>
</protein>
<gene>
    <name evidence="9 13" type="primary">thiE</name>
    <name evidence="13" type="ORF">JKG61_11195</name>
</gene>
<keyword evidence="5 9" id="KW-0784">Thiamine biosynthesis</keyword>
<comment type="cofactor">
    <cofactor evidence="9">
        <name>Mg(2+)</name>
        <dbReference type="ChEBI" id="CHEBI:18420"/>
    </cofactor>
    <text evidence="9">Binds 1 Mg(2+) ion per subunit.</text>
</comment>
<evidence type="ECO:0000256" key="9">
    <source>
        <dbReference type="HAMAP-Rule" id="MF_00097"/>
    </source>
</evidence>
<feature type="binding site" evidence="9">
    <location>
        <position position="133"/>
    </location>
    <ligand>
        <name>4-amino-2-methyl-5-(diphosphooxymethyl)pyrimidine</name>
        <dbReference type="ChEBI" id="CHEBI:57841"/>
    </ligand>
</feature>
<keyword evidence="2 9" id="KW-0808">Transferase</keyword>
<evidence type="ECO:0000256" key="2">
    <source>
        <dbReference type="ARBA" id="ARBA00022679"/>
    </source>
</evidence>
<dbReference type="InterPro" id="IPR034291">
    <property type="entry name" value="TMP_synthase"/>
</dbReference>
<evidence type="ECO:0000259" key="12">
    <source>
        <dbReference type="Pfam" id="PF02581"/>
    </source>
</evidence>
<dbReference type="Gene3D" id="3.20.20.70">
    <property type="entry name" value="Aldolase class I"/>
    <property type="match status" value="1"/>
</dbReference>
<name>A0ABS1R3N9_9SPHI</name>
<comment type="function">
    <text evidence="9">Condenses 4-methyl-5-(beta-hydroxyethyl)thiazole monophosphate (THZ-P) and 2-methyl-4-amino-5-hydroxymethyl pyrimidine pyrophosphate (HMP-PP) to form thiamine monophosphate (TMP).</text>
</comment>
<feature type="binding site" evidence="9">
    <location>
        <position position="65"/>
    </location>
    <ligand>
        <name>4-amino-2-methyl-5-(diphosphooxymethyl)pyrimidine</name>
        <dbReference type="ChEBI" id="CHEBI:57841"/>
    </ligand>
</feature>
<evidence type="ECO:0000313" key="13">
    <source>
        <dbReference type="EMBL" id="MBL1409317.1"/>
    </source>
</evidence>
<dbReference type="PANTHER" id="PTHR20857:SF15">
    <property type="entry name" value="THIAMINE-PHOSPHATE SYNTHASE"/>
    <property type="match status" value="1"/>
</dbReference>
<comment type="similarity">
    <text evidence="9 10">Belongs to the thiamine-phosphate synthase family.</text>
</comment>
<proteinExistence type="inferred from homology"/>
<dbReference type="InterPro" id="IPR022998">
    <property type="entry name" value="ThiamineP_synth_TenI"/>
</dbReference>
<reference evidence="13 14" key="1">
    <citation type="submission" date="2021-01" db="EMBL/GenBank/DDBJ databases">
        <title>C459-1 draft genome sequence.</title>
        <authorList>
            <person name="Zhang X.-F."/>
        </authorList>
    </citation>
    <scope>NUCLEOTIDE SEQUENCE [LARGE SCALE GENOMIC DNA]</scope>
    <source>
        <strain evidence="14">C459-1</strain>
    </source>
</reference>
<dbReference type="NCBIfam" id="TIGR00693">
    <property type="entry name" value="thiE"/>
    <property type="match status" value="1"/>
</dbReference>
<comment type="catalytic activity">
    <reaction evidence="8 9 10">
        <text>2-[(2R,5Z)-2-carboxy-4-methylthiazol-5(2H)-ylidene]ethyl phosphate + 4-amino-2-methyl-5-(diphosphooxymethyl)pyrimidine + 2 H(+) = thiamine phosphate + CO2 + diphosphate</text>
        <dbReference type="Rhea" id="RHEA:47844"/>
        <dbReference type="ChEBI" id="CHEBI:15378"/>
        <dbReference type="ChEBI" id="CHEBI:16526"/>
        <dbReference type="ChEBI" id="CHEBI:33019"/>
        <dbReference type="ChEBI" id="CHEBI:37575"/>
        <dbReference type="ChEBI" id="CHEBI:57841"/>
        <dbReference type="ChEBI" id="CHEBI:62899"/>
        <dbReference type="EC" id="2.5.1.3"/>
    </reaction>
</comment>
<dbReference type="Proteomes" id="UP000625283">
    <property type="component" value="Unassembled WGS sequence"/>
</dbReference>
<dbReference type="InterPro" id="IPR036206">
    <property type="entry name" value="ThiamineP_synth_sf"/>
</dbReference>
<feature type="domain" description="Thiamine phosphate synthase/TenI" evidence="12">
    <location>
        <begin position="13"/>
        <end position="187"/>
    </location>
</feature>
<dbReference type="EMBL" id="JAERTY010000005">
    <property type="protein sequence ID" value="MBL1409317.1"/>
    <property type="molecule type" value="Genomic_DNA"/>
</dbReference>
<evidence type="ECO:0000256" key="3">
    <source>
        <dbReference type="ARBA" id="ARBA00022723"/>
    </source>
</evidence>
<evidence type="ECO:0000256" key="10">
    <source>
        <dbReference type="RuleBase" id="RU003826"/>
    </source>
</evidence>
<dbReference type="GO" id="GO:0004789">
    <property type="term" value="F:thiamine-phosphate diphosphorylase activity"/>
    <property type="evidence" value="ECO:0007669"/>
    <property type="project" value="UniProtKB-EC"/>
</dbReference>
<accession>A0ABS1R3N9</accession>
<evidence type="ECO:0000256" key="5">
    <source>
        <dbReference type="ARBA" id="ARBA00022977"/>
    </source>
</evidence>
<evidence type="ECO:0000256" key="1">
    <source>
        <dbReference type="ARBA" id="ARBA00005165"/>
    </source>
</evidence>
<dbReference type="Pfam" id="PF02581">
    <property type="entry name" value="TMP-TENI"/>
    <property type="match status" value="1"/>
</dbReference>
<evidence type="ECO:0000256" key="7">
    <source>
        <dbReference type="ARBA" id="ARBA00047851"/>
    </source>
</evidence>
<dbReference type="SUPFAM" id="SSF51391">
    <property type="entry name" value="Thiamin phosphate synthase"/>
    <property type="match status" value="1"/>
</dbReference>
<comment type="catalytic activity">
    <reaction evidence="7 9 10">
        <text>2-(2-carboxy-4-methylthiazol-5-yl)ethyl phosphate + 4-amino-2-methyl-5-(diphosphooxymethyl)pyrimidine + 2 H(+) = thiamine phosphate + CO2 + diphosphate</text>
        <dbReference type="Rhea" id="RHEA:47848"/>
        <dbReference type="ChEBI" id="CHEBI:15378"/>
        <dbReference type="ChEBI" id="CHEBI:16526"/>
        <dbReference type="ChEBI" id="CHEBI:33019"/>
        <dbReference type="ChEBI" id="CHEBI:37575"/>
        <dbReference type="ChEBI" id="CHEBI:57841"/>
        <dbReference type="ChEBI" id="CHEBI:62890"/>
        <dbReference type="EC" id="2.5.1.3"/>
    </reaction>
</comment>
<keyword evidence="4 9" id="KW-0460">Magnesium</keyword>
<feature type="binding site" evidence="9">
    <location>
        <position position="104"/>
    </location>
    <ligand>
        <name>4-amino-2-methyl-5-(diphosphooxymethyl)pyrimidine</name>
        <dbReference type="ChEBI" id="CHEBI:57841"/>
    </ligand>
</feature>
<keyword evidence="3 9" id="KW-0479">Metal-binding</keyword>
<evidence type="ECO:0000256" key="6">
    <source>
        <dbReference type="ARBA" id="ARBA00047334"/>
    </source>
</evidence>
<dbReference type="HAMAP" id="MF_00097">
    <property type="entry name" value="TMP_synthase"/>
    <property type="match status" value="1"/>
</dbReference>
<feature type="binding site" evidence="9">
    <location>
        <begin position="130"/>
        <end position="132"/>
    </location>
    <ligand>
        <name>2-[(2R,5Z)-2-carboxy-4-methylthiazol-5(2H)-ylidene]ethyl phosphate</name>
        <dbReference type="ChEBI" id="CHEBI:62899"/>
    </ligand>
</feature>
<dbReference type="EC" id="2.5.1.3" evidence="9"/>
<feature type="binding site" evidence="9">
    <location>
        <position position="85"/>
    </location>
    <ligand>
        <name>Mg(2+)</name>
        <dbReference type="ChEBI" id="CHEBI:18420"/>
    </ligand>
</feature>
<dbReference type="InterPro" id="IPR013785">
    <property type="entry name" value="Aldolase_TIM"/>
</dbReference>
<comment type="catalytic activity">
    <reaction evidence="6 9 10">
        <text>4-methyl-5-(2-phosphooxyethyl)-thiazole + 4-amino-2-methyl-5-(diphosphooxymethyl)pyrimidine + H(+) = thiamine phosphate + diphosphate</text>
        <dbReference type="Rhea" id="RHEA:22328"/>
        <dbReference type="ChEBI" id="CHEBI:15378"/>
        <dbReference type="ChEBI" id="CHEBI:33019"/>
        <dbReference type="ChEBI" id="CHEBI:37575"/>
        <dbReference type="ChEBI" id="CHEBI:57841"/>
        <dbReference type="ChEBI" id="CHEBI:58296"/>
        <dbReference type="EC" id="2.5.1.3"/>
    </reaction>
</comment>
<feature type="binding site" evidence="9">
    <location>
        <begin position="33"/>
        <end position="37"/>
    </location>
    <ligand>
        <name>4-amino-2-methyl-5-(diphosphooxymethyl)pyrimidine</name>
        <dbReference type="ChEBI" id="CHEBI:57841"/>
    </ligand>
</feature>
<evidence type="ECO:0000313" key="14">
    <source>
        <dbReference type="Proteomes" id="UP000625283"/>
    </source>
</evidence>
<evidence type="ECO:0000256" key="11">
    <source>
        <dbReference type="RuleBase" id="RU004253"/>
    </source>
</evidence>
<dbReference type="CDD" id="cd00564">
    <property type="entry name" value="TMP_TenI"/>
    <property type="match status" value="1"/>
</dbReference>
<evidence type="ECO:0000256" key="4">
    <source>
        <dbReference type="ARBA" id="ARBA00022842"/>
    </source>
</evidence>
<comment type="caution">
    <text evidence="9">Lacks conserved residue(s) required for the propagation of feature annotation.</text>
</comment>
<evidence type="ECO:0000256" key="8">
    <source>
        <dbReference type="ARBA" id="ARBA00047883"/>
    </source>
</evidence>
<feature type="binding site" evidence="9">
    <location>
        <position position="165"/>
    </location>
    <ligand>
        <name>2-[(2R,5Z)-2-carboxy-4-methylthiazol-5(2H)-ylidene]ethyl phosphate</name>
        <dbReference type="ChEBI" id="CHEBI:62899"/>
    </ligand>
</feature>